<dbReference type="EC" id="5.2.1.4" evidence="2"/>
<feature type="domain" description="Mycothiol-dependent maleylpyruvate isomerase metal-binding" evidence="1">
    <location>
        <begin position="21"/>
        <end position="151"/>
    </location>
</feature>
<dbReference type="InterPro" id="IPR034660">
    <property type="entry name" value="DinB/YfiT-like"/>
</dbReference>
<dbReference type="GO" id="GO:0046872">
    <property type="term" value="F:metal ion binding"/>
    <property type="evidence" value="ECO:0007669"/>
    <property type="project" value="InterPro"/>
</dbReference>
<reference evidence="2 3" key="1">
    <citation type="submission" date="2020-07" db="EMBL/GenBank/DDBJ databases">
        <title>Sequencing the genomes of 1000 actinobacteria strains.</title>
        <authorList>
            <person name="Klenk H.-P."/>
        </authorList>
    </citation>
    <scope>NUCLEOTIDE SEQUENCE [LARGE SCALE GENOMIC DNA]</scope>
    <source>
        <strain evidence="2 3">DSM 22185</strain>
    </source>
</reference>
<accession>A0A7Y9EW44</accession>
<organism evidence="2 3">
    <name type="scientific">Microbacterium pseudoresistens</name>
    <dbReference type="NCBI Taxonomy" id="640634"/>
    <lineage>
        <taxon>Bacteria</taxon>
        <taxon>Bacillati</taxon>
        <taxon>Actinomycetota</taxon>
        <taxon>Actinomycetes</taxon>
        <taxon>Micrococcales</taxon>
        <taxon>Microbacteriaceae</taxon>
        <taxon>Microbacterium</taxon>
    </lineage>
</organism>
<evidence type="ECO:0000313" key="3">
    <source>
        <dbReference type="Proteomes" id="UP000552045"/>
    </source>
</evidence>
<sequence>MVRREDRTQDPRTREDLALARLAQAYFSRALNELDDDELYAPSARDGWTRAHIVAHIGYHARGVARLVEWAETGVRQEMYESSQAHEQEVEFGATLSPRALRHLSDHASVQLDVAWRDLPAERWHQRVATESERDLPISATPMLRAAELWRASLDLDHGARMRDAPERVRAVLGAPVTG</sequence>
<dbReference type="AlphaFoldDB" id="A0A7Y9EW44"/>
<dbReference type="InterPro" id="IPR024344">
    <property type="entry name" value="MDMPI_metal-binding"/>
</dbReference>
<dbReference type="Pfam" id="PF11716">
    <property type="entry name" value="MDMPI_N"/>
    <property type="match status" value="1"/>
</dbReference>
<dbReference type="SUPFAM" id="SSF109854">
    <property type="entry name" value="DinB/YfiT-like putative metalloenzymes"/>
    <property type="match status" value="1"/>
</dbReference>
<keyword evidence="3" id="KW-1185">Reference proteome</keyword>
<protein>
    <submittedName>
        <fullName evidence="2">Maleylpyruvate isomerase</fullName>
        <ecNumber evidence="2">5.2.1.4</ecNumber>
    </submittedName>
</protein>
<keyword evidence="2" id="KW-0413">Isomerase</keyword>
<dbReference type="Gene3D" id="1.20.120.450">
    <property type="entry name" value="dinb family like domain"/>
    <property type="match status" value="1"/>
</dbReference>
<evidence type="ECO:0000259" key="1">
    <source>
        <dbReference type="Pfam" id="PF11716"/>
    </source>
</evidence>
<dbReference type="EMBL" id="JACCBH010000001">
    <property type="protein sequence ID" value="NYD54911.1"/>
    <property type="molecule type" value="Genomic_DNA"/>
</dbReference>
<dbReference type="Proteomes" id="UP000552045">
    <property type="component" value="Unassembled WGS sequence"/>
</dbReference>
<name>A0A7Y9EW44_9MICO</name>
<keyword evidence="2" id="KW-0670">Pyruvate</keyword>
<gene>
    <name evidence="2" type="ORF">BKA02_001966</name>
</gene>
<evidence type="ECO:0000313" key="2">
    <source>
        <dbReference type="EMBL" id="NYD54911.1"/>
    </source>
</evidence>
<proteinExistence type="predicted"/>
<dbReference type="RefSeq" id="WP_179433613.1">
    <property type="nucleotide sequence ID" value="NZ_BAABLC010000002.1"/>
</dbReference>
<comment type="caution">
    <text evidence="2">The sequence shown here is derived from an EMBL/GenBank/DDBJ whole genome shotgun (WGS) entry which is preliminary data.</text>
</comment>
<dbReference type="GO" id="GO:0050077">
    <property type="term" value="F:maleylpyruvate isomerase activity"/>
    <property type="evidence" value="ECO:0007669"/>
    <property type="project" value="UniProtKB-EC"/>
</dbReference>